<organism evidence="1 2">
    <name type="scientific">Streptomyces carpinensis</name>
    <dbReference type="NCBI Taxonomy" id="66369"/>
    <lineage>
        <taxon>Bacteria</taxon>
        <taxon>Bacillati</taxon>
        <taxon>Actinomycetota</taxon>
        <taxon>Actinomycetes</taxon>
        <taxon>Kitasatosporales</taxon>
        <taxon>Streptomycetaceae</taxon>
        <taxon>Streptomyces</taxon>
    </lineage>
</organism>
<evidence type="ECO:0000313" key="2">
    <source>
        <dbReference type="Proteomes" id="UP001458415"/>
    </source>
</evidence>
<protein>
    <submittedName>
        <fullName evidence="1">Uncharacterized protein</fullName>
    </submittedName>
</protein>
<sequence>MTECEPVRASWEGIARILQAENAPDAEVAERLGCRESFVARVRRELGMEPWPVRANTGVRWPRRDAHEVSEETRQRFFEQRKVTDDGHRRWLGRHLKDGTPLFVSGQTAYRVAFRIGHGQDPIGQIRVECEMPHCVEGGHLSDRLMRDQAVQQRLPGQEAHDAHA</sequence>
<comment type="caution">
    <text evidence="1">The sequence shown here is derived from an EMBL/GenBank/DDBJ whole genome shotgun (WGS) entry which is preliminary data.</text>
</comment>
<dbReference type="RefSeq" id="WP_086727011.1">
    <property type="nucleotide sequence ID" value="NZ_MUBM01000165.1"/>
</dbReference>
<gene>
    <name evidence="1" type="ORF">ABT317_02900</name>
</gene>
<proteinExistence type="predicted"/>
<accession>A0ABV1VVR1</accession>
<evidence type="ECO:0000313" key="1">
    <source>
        <dbReference type="EMBL" id="MER6976014.1"/>
    </source>
</evidence>
<dbReference type="EMBL" id="JBEPCU010000019">
    <property type="protein sequence ID" value="MER6976014.1"/>
    <property type="molecule type" value="Genomic_DNA"/>
</dbReference>
<reference evidence="1 2" key="1">
    <citation type="submission" date="2024-06" db="EMBL/GenBank/DDBJ databases">
        <title>The Natural Products Discovery Center: Release of the First 8490 Sequenced Strains for Exploring Actinobacteria Biosynthetic Diversity.</title>
        <authorList>
            <person name="Kalkreuter E."/>
            <person name="Kautsar S.A."/>
            <person name="Yang D."/>
            <person name="Bader C.D."/>
            <person name="Teijaro C.N."/>
            <person name="Fluegel L."/>
            <person name="Davis C.M."/>
            <person name="Simpson J.R."/>
            <person name="Lauterbach L."/>
            <person name="Steele A.D."/>
            <person name="Gui C."/>
            <person name="Meng S."/>
            <person name="Li G."/>
            <person name="Viehrig K."/>
            <person name="Ye F."/>
            <person name="Su P."/>
            <person name="Kiefer A.F."/>
            <person name="Nichols A."/>
            <person name="Cepeda A.J."/>
            <person name="Yan W."/>
            <person name="Fan B."/>
            <person name="Jiang Y."/>
            <person name="Adhikari A."/>
            <person name="Zheng C.-J."/>
            <person name="Schuster L."/>
            <person name="Cowan T.M."/>
            <person name="Smanski M.J."/>
            <person name="Chevrette M.G."/>
            <person name="De Carvalho L.P.S."/>
            <person name="Shen B."/>
        </authorList>
    </citation>
    <scope>NUCLEOTIDE SEQUENCE [LARGE SCALE GENOMIC DNA]</scope>
    <source>
        <strain evidence="1 2">NPDC000634</strain>
    </source>
</reference>
<dbReference type="Proteomes" id="UP001458415">
    <property type="component" value="Unassembled WGS sequence"/>
</dbReference>
<name>A0ABV1VVR1_9ACTN</name>
<keyword evidence="2" id="KW-1185">Reference proteome</keyword>